<dbReference type="EMBL" id="MK500334">
    <property type="protein sequence ID" value="QBK86274.1"/>
    <property type="molecule type" value="Genomic_DNA"/>
</dbReference>
<organism evidence="1">
    <name type="scientific">Marseillevirus LCMAC102</name>
    <dbReference type="NCBI Taxonomy" id="2506603"/>
    <lineage>
        <taxon>Viruses</taxon>
        <taxon>Varidnaviria</taxon>
        <taxon>Bamfordvirae</taxon>
        <taxon>Nucleocytoviricota</taxon>
        <taxon>Megaviricetes</taxon>
        <taxon>Pimascovirales</taxon>
        <taxon>Pimascovirales incertae sedis</taxon>
        <taxon>Marseilleviridae</taxon>
    </lineage>
</organism>
<name>A0A481YUR3_9VIRU</name>
<reference evidence="1" key="1">
    <citation type="journal article" date="2019" name="MBio">
        <title>Virus Genomes from Deep Sea Sediments Expand the Ocean Megavirome and Support Independent Origins of Viral Gigantism.</title>
        <authorList>
            <person name="Backstrom D."/>
            <person name="Yutin N."/>
            <person name="Jorgensen S.L."/>
            <person name="Dharamshi J."/>
            <person name="Homa F."/>
            <person name="Zaremba-Niedwiedzka K."/>
            <person name="Spang A."/>
            <person name="Wolf Y.I."/>
            <person name="Koonin E.V."/>
            <person name="Ettema T.J."/>
        </authorList>
    </citation>
    <scope>NUCLEOTIDE SEQUENCE</scope>
</reference>
<gene>
    <name evidence="1" type="ORF">LCMAC102_00690</name>
</gene>
<sequence length="187" mass="20923">MTFHPQSASAQLTNSIVVNSKILTPVARTENILGLGALNTHFFDGRMSDMIVYLQEDITRAAQISKDEKTKAFGDLAQCIKNCDSPFKSQNSLVCFDTIVCSHSFYGRLTAPINRNYDSANNLHACDLLYLLYEKICIDDDTEYLTLLLTQLDEMVTGLCPQGRTTRLFQTLVMLKDNLPSKPVEST</sequence>
<accession>A0A481YUR3</accession>
<proteinExistence type="predicted"/>
<protein>
    <submittedName>
        <fullName evidence="1">Uncharacterized protein</fullName>
    </submittedName>
</protein>
<evidence type="ECO:0000313" key="1">
    <source>
        <dbReference type="EMBL" id="QBK86274.1"/>
    </source>
</evidence>